<dbReference type="PANTHER" id="PTHR46797:SF23">
    <property type="entry name" value="HTH-TYPE TRANSCRIPTIONAL REGULATOR SUTR"/>
    <property type="match status" value="1"/>
</dbReference>
<dbReference type="Proteomes" id="UP000035214">
    <property type="component" value="Unassembled WGS sequence"/>
</dbReference>
<evidence type="ECO:0000256" key="3">
    <source>
        <dbReference type="ARBA" id="ARBA00023163"/>
    </source>
</evidence>
<evidence type="ECO:0000256" key="2">
    <source>
        <dbReference type="ARBA" id="ARBA00023125"/>
    </source>
</evidence>
<dbReference type="InterPro" id="IPR010982">
    <property type="entry name" value="Lambda_DNA-bd_dom_sf"/>
</dbReference>
<dbReference type="SMART" id="SM00530">
    <property type="entry name" value="HTH_XRE"/>
    <property type="match status" value="1"/>
</dbReference>
<dbReference type="PATRIC" id="fig|1396.428.peg.4674"/>
<accession>A0A0G8EZB4</accession>
<keyword evidence="2" id="KW-0238">DNA-binding</keyword>
<dbReference type="RefSeq" id="WP_046955370.1">
    <property type="nucleotide sequence ID" value="NZ_LCYI01000022.1"/>
</dbReference>
<keyword evidence="3" id="KW-0804">Transcription</keyword>
<gene>
    <name evidence="5" type="ORF">B4077_3575</name>
</gene>
<keyword evidence="1" id="KW-0805">Transcription regulation</keyword>
<dbReference type="InterPro" id="IPR001387">
    <property type="entry name" value="Cro/C1-type_HTH"/>
</dbReference>
<dbReference type="GO" id="GO:0005829">
    <property type="term" value="C:cytosol"/>
    <property type="evidence" value="ECO:0007669"/>
    <property type="project" value="TreeGrafter"/>
</dbReference>
<dbReference type="GO" id="GO:0003700">
    <property type="term" value="F:DNA-binding transcription factor activity"/>
    <property type="evidence" value="ECO:0007669"/>
    <property type="project" value="TreeGrafter"/>
</dbReference>
<dbReference type="SUPFAM" id="SSF47413">
    <property type="entry name" value="lambda repressor-like DNA-binding domains"/>
    <property type="match status" value="1"/>
</dbReference>
<dbReference type="CDD" id="cd00093">
    <property type="entry name" value="HTH_XRE"/>
    <property type="match status" value="1"/>
</dbReference>
<dbReference type="InterPro" id="IPR050807">
    <property type="entry name" value="TransReg_Diox_bact_type"/>
</dbReference>
<dbReference type="PANTHER" id="PTHR46797">
    <property type="entry name" value="HTH-TYPE TRANSCRIPTIONAL REGULATOR"/>
    <property type="match status" value="1"/>
</dbReference>
<dbReference type="EMBL" id="LCYI01000022">
    <property type="protein sequence ID" value="KLA29514.1"/>
    <property type="molecule type" value="Genomic_DNA"/>
</dbReference>
<organism evidence="5 6">
    <name type="scientific">Bacillus cereus</name>
    <dbReference type="NCBI Taxonomy" id="1396"/>
    <lineage>
        <taxon>Bacteria</taxon>
        <taxon>Bacillati</taxon>
        <taxon>Bacillota</taxon>
        <taxon>Bacilli</taxon>
        <taxon>Bacillales</taxon>
        <taxon>Bacillaceae</taxon>
        <taxon>Bacillus</taxon>
        <taxon>Bacillus cereus group</taxon>
    </lineage>
</organism>
<name>A0A0G8EZB4_BACCE</name>
<dbReference type="Gene3D" id="1.10.260.40">
    <property type="entry name" value="lambda repressor-like DNA-binding domains"/>
    <property type="match status" value="1"/>
</dbReference>
<sequence length="90" mass="10572">MGRNIRVLFGQKVRQIRLLKENMSQEKLAFRCDLHRTYISDIERGNRNVSLDNIEKIAKSLEVQPMDLLDFSTLDSFKQKETNEGENNED</sequence>
<dbReference type="PROSITE" id="PS50943">
    <property type="entry name" value="HTH_CROC1"/>
    <property type="match status" value="1"/>
</dbReference>
<dbReference type="Pfam" id="PF01381">
    <property type="entry name" value="HTH_3"/>
    <property type="match status" value="1"/>
</dbReference>
<dbReference type="GO" id="GO:0003677">
    <property type="term" value="F:DNA binding"/>
    <property type="evidence" value="ECO:0007669"/>
    <property type="project" value="UniProtKB-KW"/>
</dbReference>
<evidence type="ECO:0000313" key="6">
    <source>
        <dbReference type="Proteomes" id="UP000035214"/>
    </source>
</evidence>
<dbReference type="REBASE" id="134839">
    <property type="entry name" value="C.Bce4077ORF3576P"/>
</dbReference>
<feature type="domain" description="HTH cro/C1-type" evidence="4">
    <location>
        <begin position="13"/>
        <end position="69"/>
    </location>
</feature>
<evidence type="ECO:0000313" key="5">
    <source>
        <dbReference type="EMBL" id="KLA29514.1"/>
    </source>
</evidence>
<proteinExistence type="predicted"/>
<protein>
    <recommendedName>
        <fullName evidence="4">HTH cro/C1-type domain-containing protein</fullName>
    </recommendedName>
</protein>
<dbReference type="AlphaFoldDB" id="A0A0G8EZB4"/>
<reference evidence="5 6" key="1">
    <citation type="submission" date="2015-04" db="EMBL/GenBank/DDBJ databases">
        <title>Draft Genome Sequences of Eight Spore-Forming Food Isolates of Bacillus cereus Genome sequencing.</title>
        <authorList>
            <person name="Krawcyk A.O."/>
            <person name="de Jong A."/>
            <person name="Eijlander R.T."/>
            <person name="Berendsen E.M."/>
            <person name="Holsappel S."/>
            <person name="Wells-Bennik M."/>
            <person name="Kuipers O.P."/>
        </authorList>
    </citation>
    <scope>NUCLEOTIDE SEQUENCE [LARGE SCALE GENOMIC DNA]</scope>
    <source>
        <strain evidence="5 6">B4077</strain>
    </source>
</reference>
<comment type="caution">
    <text evidence="5">The sequence shown here is derived from an EMBL/GenBank/DDBJ whole genome shotgun (WGS) entry which is preliminary data.</text>
</comment>
<evidence type="ECO:0000259" key="4">
    <source>
        <dbReference type="PROSITE" id="PS50943"/>
    </source>
</evidence>
<evidence type="ECO:0000256" key="1">
    <source>
        <dbReference type="ARBA" id="ARBA00023015"/>
    </source>
</evidence>